<dbReference type="Pfam" id="PF13177">
    <property type="entry name" value="DNA_pol3_delta2"/>
    <property type="match status" value="1"/>
</dbReference>
<evidence type="ECO:0000313" key="2">
    <source>
        <dbReference type="Proteomes" id="UP001299220"/>
    </source>
</evidence>
<proteinExistence type="predicted"/>
<dbReference type="SUPFAM" id="SSF52540">
    <property type="entry name" value="P-loop containing nucleoside triphosphate hydrolases"/>
    <property type="match status" value="1"/>
</dbReference>
<dbReference type="PANTHER" id="PTHR11669:SF8">
    <property type="entry name" value="DNA POLYMERASE III SUBUNIT DELTA"/>
    <property type="match status" value="1"/>
</dbReference>
<keyword evidence="1" id="KW-0547">Nucleotide-binding</keyword>
<dbReference type="RefSeq" id="WP_235323932.1">
    <property type="nucleotide sequence ID" value="NZ_JAFBIT010000003.1"/>
</dbReference>
<dbReference type="PANTHER" id="PTHR11669">
    <property type="entry name" value="REPLICATION FACTOR C / DNA POLYMERASE III GAMMA-TAU SUBUNIT"/>
    <property type="match status" value="1"/>
</dbReference>
<comment type="caution">
    <text evidence="1">The sequence shown here is derived from an EMBL/GenBank/DDBJ whole genome shotgun (WGS) entry which is preliminary data.</text>
</comment>
<dbReference type="Gene3D" id="3.40.50.300">
    <property type="entry name" value="P-loop containing nucleotide triphosphate hydrolases"/>
    <property type="match status" value="1"/>
</dbReference>
<dbReference type="Proteomes" id="UP001299220">
    <property type="component" value="Unassembled WGS sequence"/>
</dbReference>
<accession>A0ABS9CS05</accession>
<gene>
    <name evidence="1" type="ORF">JQM67_09790</name>
</gene>
<dbReference type="GO" id="GO:0005524">
    <property type="term" value="F:ATP binding"/>
    <property type="evidence" value="ECO:0007669"/>
    <property type="project" value="UniProtKB-KW"/>
</dbReference>
<sequence length="330" mass="35238">MQFEGFVGNAALKAALSGALSRRRLPHAILLQGEAGLGKRTLARLIARAAVCRSADRENAPCGVCPSCIRSAAGSHPDIRIISGSGASNAISAESVEKVIADAYRRPEEGDASVYLFFVENGISDAAQNKLLKLIEEPPPGVLFIFTVPSADLLLPTIRSRAQTFTLRAPDEREAAAYVEHKTGIPPEEALALAALHRGNIGKMLSDGENGRAAKAAQLAQDMALALAEGTEHDLLAASAPLIKDKPLFQETAVRLQLLFRDACMVKNGVNTAAAGTLDTAQRLNRKLSLRSLMALCEMTAQYANYMQRNANMALLVTAFCAKMRETAGR</sequence>
<dbReference type="InterPro" id="IPR027417">
    <property type="entry name" value="P-loop_NTPase"/>
</dbReference>
<dbReference type="InterPro" id="IPR050238">
    <property type="entry name" value="DNA_Rep/Repair_Clamp_Loader"/>
</dbReference>
<keyword evidence="1" id="KW-0067">ATP-binding</keyword>
<reference evidence="1 2" key="1">
    <citation type="submission" date="2020-12" db="EMBL/GenBank/DDBJ databases">
        <title>Whole genome sequences of gut porcine anaerobes.</title>
        <authorList>
            <person name="Kubasova T."/>
            <person name="Jahodarova E."/>
            <person name="Rychlik I."/>
        </authorList>
    </citation>
    <scope>NUCLEOTIDE SEQUENCE [LARGE SCALE GENOMIC DNA]</scope>
    <source>
        <strain evidence="1 2">An867</strain>
    </source>
</reference>
<organism evidence="1 2">
    <name type="scientific">Anaeromassilibacillus senegalensis</name>
    <dbReference type="NCBI Taxonomy" id="1673717"/>
    <lineage>
        <taxon>Bacteria</taxon>
        <taxon>Bacillati</taxon>
        <taxon>Bacillota</taxon>
        <taxon>Clostridia</taxon>
        <taxon>Eubacteriales</taxon>
        <taxon>Acutalibacteraceae</taxon>
        <taxon>Anaeromassilibacillus</taxon>
    </lineage>
</organism>
<dbReference type="EMBL" id="JAFBIT010000003">
    <property type="protein sequence ID" value="MCF2652892.1"/>
    <property type="molecule type" value="Genomic_DNA"/>
</dbReference>
<name>A0ABS9CS05_9FIRM</name>
<keyword evidence="2" id="KW-1185">Reference proteome</keyword>
<protein>
    <submittedName>
        <fullName evidence="1">ATP-binding protein</fullName>
    </submittedName>
</protein>
<evidence type="ECO:0000313" key="1">
    <source>
        <dbReference type="EMBL" id="MCF2652892.1"/>
    </source>
</evidence>